<dbReference type="InterPro" id="IPR010451">
    <property type="entry name" value="Acetoacetate_decarboxylase"/>
</dbReference>
<proteinExistence type="predicted"/>
<dbReference type="InterPro" id="IPR023375">
    <property type="entry name" value="ADC_dom_sf"/>
</dbReference>
<organism evidence="1 2">
    <name type="scientific">Anaeromyxobacter oryzae</name>
    <dbReference type="NCBI Taxonomy" id="2918170"/>
    <lineage>
        <taxon>Bacteria</taxon>
        <taxon>Pseudomonadati</taxon>
        <taxon>Myxococcota</taxon>
        <taxon>Myxococcia</taxon>
        <taxon>Myxococcales</taxon>
        <taxon>Cystobacterineae</taxon>
        <taxon>Anaeromyxobacteraceae</taxon>
        <taxon>Anaeromyxobacter</taxon>
    </lineage>
</organism>
<dbReference type="Pfam" id="PF06314">
    <property type="entry name" value="ADC"/>
    <property type="match status" value="1"/>
</dbReference>
<accession>A0ABM7WP28</accession>
<protein>
    <recommendedName>
        <fullName evidence="3">Acetoacetate decarboxylase</fullName>
    </recommendedName>
</protein>
<dbReference type="Gene3D" id="2.40.400.10">
    <property type="entry name" value="Acetoacetate decarboxylase-like"/>
    <property type="match status" value="1"/>
</dbReference>
<dbReference type="RefSeq" id="WP_248357619.1">
    <property type="nucleotide sequence ID" value="NZ_AP025591.1"/>
</dbReference>
<evidence type="ECO:0000313" key="2">
    <source>
        <dbReference type="Proteomes" id="UP001162891"/>
    </source>
</evidence>
<dbReference type="EMBL" id="AP025591">
    <property type="protein sequence ID" value="BDG01227.1"/>
    <property type="molecule type" value="Genomic_DNA"/>
</dbReference>
<sequence>MTAFFQGVKQTQITAGGFTGPLPIFYYDSTAMVAAFTASTAKVAPLVPDPDLHPVELRPGRCLVNVAALEHRRTDIGPYAEVIVSAMVAFGRRPLPLLHAAGQLLRHALHGYVLHLPVTTEPARAGGVEVYGYPKFIADVTFTRSQDRFTCSVSDAGRRILTLDGEYLKLYGTGRSHVKLYSMKDGRLLCAPVEMNSRQHAQTLRRHAARLDLGSEHGMARDLAALELEPHAVVYQLDPVLEIILYAPHPAREPLGRVGT</sequence>
<gene>
    <name evidence="1" type="ORF">AMOR_02230</name>
</gene>
<dbReference type="SUPFAM" id="SSF160104">
    <property type="entry name" value="Acetoacetate decarboxylase-like"/>
    <property type="match status" value="1"/>
</dbReference>
<evidence type="ECO:0008006" key="3">
    <source>
        <dbReference type="Google" id="ProtNLM"/>
    </source>
</evidence>
<evidence type="ECO:0000313" key="1">
    <source>
        <dbReference type="EMBL" id="BDG01227.1"/>
    </source>
</evidence>
<dbReference type="Proteomes" id="UP001162891">
    <property type="component" value="Chromosome"/>
</dbReference>
<name>A0ABM7WP28_9BACT</name>
<reference evidence="2" key="1">
    <citation type="journal article" date="2022" name="Int. J. Syst. Evol. Microbiol.">
        <title>Anaeromyxobacter oryzae sp. nov., Anaeromyxobacter diazotrophicus sp. nov. and Anaeromyxobacter paludicola sp. nov., isolated from paddy soils.</title>
        <authorList>
            <person name="Itoh H."/>
            <person name="Xu Z."/>
            <person name="Mise K."/>
            <person name="Masuda Y."/>
            <person name="Ushijima N."/>
            <person name="Hayakawa C."/>
            <person name="Shiratori Y."/>
            <person name="Senoo K."/>
        </authorList>
    </citation>
    <scope>NUCLEOTIDE SEQUENCE [LARGE SCALE GENOMIC DNA]</scope>
    <source>
        <strain evidence="2">Red232</strain>
    </source>
</reference>
<keyword evidence="2" id="KW-1185">Reference proteome</keyword>